<dbReference type="PRINTS" id="PR00506">
    <property type="entry name" value="D21N6MTFRASE"/>
</dbReference>
<name>A0A927N088_9ACTN</name>
<dbReference type="InterPro" id="IPR002295">
    <property type="entry name" value="N4/N6-MTase_EcoPI_Mod-like"/>
</dbReference>
<comment type="similarity">
    <text evidence="1">Belongs to the N(4)/N(6)-methyltransferase family.</text>
</comment>
<evidence type="ECO:0000259" key="5">
    <source>
        <dbReference type="Pfam" id="PF01555"/>
    </source>
</evidence>
<dbReference type="InterPro" id="IPR002941">
    <property type="entry name" value="DNA_methylase_N4/N6"/>
</dbReference>
<protein>
    <submittedName>
        <fullName evidence="6">Adenine-specific DNA-methyltransferase</fullName>
        <ecNumber evidence="6">2.1.1.72</ecNumber>
    </submittedName>
</protein>
<dbReference type="InterPro" id="IPR002052">
    <property type="entry name" value="DNA_methylase_N6_adenine_CS"/>
</dbReference>
<evidence type="ECO:0000256" key="1">
    <source>
        <dbReference type="ARBA" id="ARBA00006594"/>
    </source>
</evidence>
<reference evidence="6" key="1">
    <citation type="submission" date="2020-10" db="EMBL/GenBank/DDBJ databases">
        <title>Sequencing the genomes of 1000 actinobacteria strains.</title>
        <authorList>
            <person name="Klenk H.-P."/>
        </authorList>
    </citation>
    <scope>NUCLEOTIDE SEQUENCE</scope>
    <source>
        <strain evidence="6">DSM 45354</strain>
    </source>
</reference>
<evidence type="ECO:0000256" key="2">
    <source>
        <dbReference type="ARBA" id="ARBA00022603"/>
    </source>
</evidence>
<evidence type="ECO:0000256" key="3">
    <source>
        <dbReference type="ARBA" id="ARBA00022679"/>
    </source>
</evidence>
<accession>A0A927N088</accession>
<dbReference type="EMBL" id="JADBEM010000001">
    <property type="protein sequence ID" value="MBE1606340.1"/>
    <property type="molecule type" value="Genomic_DNA"/>
</dbReference>
<keyword evidence="2 6" id="KW-0489">Methyltransferase</keyword>
<evidence type="ECO:0000313" key="6">
    <source>
        <dbReference type="EMBL" id="MBE1606340.1"/>
    </source>
</evidence>
<dbReference type="PROSITE" id="PS00092">
    <property type="entry name" value="N6_MTASE"/>
    <property type="match status" value="1"/>
</dbReference>
<proteinExistence type="inferred from homology"/>
<dbReference type="GO" id="GO:0003677">
    <property type="term" value="F:DNA binding"/>
    <property type="evidence" value="ECO:0007669"/>
    <property type="project" value="InterPro"/>
</dbReference>
<dbReference type="Proteomes" id="UP000638648">
    <property type="component" value="Unassembled WGS sequence"/>
</dbReference>
<evidence type="ECO:0000256" key="4">
    <source>
        <dbReference type="ARBA" id="ARBA00022691"/>
    </source>
</evidence>
<dbReference type="Pfam" id="PF01555">
    <property type="entry name" value="N6_N4_Mtase"/>
    <property type="match status" value="1"/>
</dbReference>
<dbReference type="EC" id="2.1.1.72" evidence="6"/>
<dbReference type="GO" id="GO:0008170">
    <property type="term" value="F:N-methyltransferase activity"/>
    <property type="evidence" value="ECO:0007669"/>
    <property type="project" value="InterPro"/>
</dbReference>
<keyword evidence="3 6" id="KW-0808">Transferase</keyword>
<dbReference type="GO" id="GO:0032259">
    <property type="term" value="P:methylation"/>
    <property type="evidence" value="ECO:0007669"/>
    <property type="project" value="UniProtKB-KW"/>
</dbReference>
<dbReference type="SUPFAM" id="SSF53335">
    <property type="entry name" value="S-adenosyl-L-methionine-dependent methyltransferases"/>
    <property type="match status" value="1"/>
</dbReference>
<sequence>MSALSNLLKQIEQKDPQLAADLAREVKALGERRSFGLNFERHTPETVELPGRPVRKGDKVRFVPERGTSPGSVDRRLWRVASIARTPAGRVATLIRKDGPESEAETTTRRLDELVVVAEFRDPIYPGLKSTGKVEQGGDKPFHTVINAENFHALQALLYTHEGKVDAIYIDPPYNSGARDWKYNNNYVDAEDAYRHSKWLAFMERRLKLAKRLLNPADSVLIVTIDEREVHRLGLLLQQVFPESRVQMVTITINHRGVARNREFTRVEEYAFFVFLGDAGPALTTDDLLSSEQRDESRPDPVRWERLIKGSNNARRQDRPKLFYPVFVDPKRRAIVSVGNAIPLEVDRSTVPVPKGLVAIWPLARDGAEKRWQVSPETLRTHVSKGTAKAGAYDAKNDRWSILYLNRGQMERIARGEIRIIGRDSNNVLQLETNRAPARAGMTVWNRASHNAGYYGSGVISTLMPGRKFPFPKSLYAVEDAVRFAVLEKPDAVVLDFFSGSGTTAHAVMRLNHQDNGRRRSISVTNNEVSVEEQAGLRQRGLRPGDPEWEALGICASITEPRLKAAITGLTPEGATVEGNYKFTDDEFPMSDGFEENVEFFTMTYEAPRTVAHNRAFEAIAPLLWLKSGSQGRRIEKATDDFDVADTYGVLFDMDYSHDFLNALEKSEDVRMAFIVTDDERSYQMVCSELPVHVKPVRLYESYVTNFTINTGRE</sequence>
<dbReference type="AlphaFoldDB" id="A0A927N088"/>
<organism evidence="6 7">
    <name type="scientific">Actinopolymorpha pittospori</name>
    <dbReference type="NCBI Taxonomy" id="648752"/>
    <lineage>
        <taxon>Bacteria</taxon>
        <taxon>Bacillati</taxon>
        <taxon>Actinomycetota</taxon>
        <taxon>Actinomycetes</taxon>
        <taxon>Propionibacteriales</taxon>
        <taxon>Actinopolymorphaceae</taxon>
        <taxon>Actinopolymorpha</taxon>
    </lineage>
</organism>
<comment type="caution">
    <text evidence="6">The sequence shown here is derived from an EMBL/GenBank/DDBJ whole genome shotgun (WGS) entry which is preliminary data.</text>
</comment>
<dbReference type="InterPro" id="IPR029063">
    <property type="entry name" value="SAM-dependent_MTases_sf"/>
</dbReference>
<gene>
    <name evidence="6" type="ORF">HEB94_003188</name>
</gene>
<evidence type="ECO:0000313" key="7">
    <source>
        <dbReference type="Proteomes" id="UP000638648"/>
    </source>
</evidence>
<dbReference type="GO" id="GO:0009007">
    <property type="term" value="F:site-specific DNA-methyltransferase (adenine-specific) activity"/>
    <property type="evidence" value="ECO:0007669"/>
    <property type="project" value="UniProtKB-EC"/>
</dbReference>
<dbReference type="RefSeq" id="WP_192750484.1">
    <property type="nucleotide sequence ID" value="NZ_BAABJL010000245.1"/>
</dbReference>
<keyword evidence="7" id="KW-1185">Reference proteome</keyword>
<feature type="domain" description="DNA methylase N-4/N-6" evidence="5">
    <location>
        <begin position="165"/>
        <end position="514"/>
    </location>
</feature>
<keyword evidence="4" id="KW-0949">S-adenosyl-L-methionine</keyword>
<dbReference type="Gene3D" id="3.40.50.150">
    <property type="entry name" value="Vaccinia Virus protein VP39"/>
    <property type="match status" value="1"/>
</dbReference>